<dbReference type="Pfam" id="PF13499">
    <property type="entry name" value="EF-hand_7"/>
    <property type="match status" value="1"/>
</dbReference>
<protein>
    <submittedName>
        <fullName evidence="2">Ca2+-binding EF-hand superfamily protein</fullName>
    </submittedName>
</protein>
<dbReference type="SUPFAM" id="SSF47473">
    <property type="entry name" value="EF-hand"/>
    <property type="match status" value="1"/>
</dbReference>
<dbReference type="InterPro" id="IPR002048">
    <property type="entry name" value="EF_hand_dom"/>
</dbReference>
<sequence>MSLSATDRLRLRFELLDVNGSGTLTSADFELFASRVCRVLGVPAGSPKAEALSDGCRRFWEGLASAVDRDHDGQVTFEEYRSFSHADSWFDQHGEAYAAAVSTVCDLDDDGLIERDHFLGLHSAGGFPLTYSTKLFDDLDGGGTGQVSTGSFAEFLRKFYTSADDLI</sequence>
<dbReference type="Proteomes" id="UP000633509">
    <property type="component" value="Unassembled WGS sequence"/>
</dbReference>
<dbReference type="PROSITE" id="PS00018">
    <property type="entry name" value="EF_HAND_1"/>
    <property type="match status" value="2"/>
</dbReference>
<reference evidence="2 3" key="1">
    <citation type="submission" date="2020-10" db="EMBL/GenBank/DDBJ databases">
        <title>Sequencing the genomes of 1000 actinobacteria strains.</title>
        <authorList>
            <person name="Klenk H.-P."/>
        </authorList>
    </citation>
    <scope>NUCLEOTIDE SEQUENCE [LARGE SCALE GENOMIC DNA]</scope>
    <source>
        <strain evidence="2 3">DSM 43173</strain>
    </source>
</reference>
<accession>A0ABR9LNC9</accession>
<comment type="caution">
    <text evidence="2">The sequence shown here is derived from an EMBL/GenBank/DDBJ whole genome shotgun (WGS) entry which is preliminary data.</text>
</comment>
<dbReference type="InterPro" id="IPR011992">
    <property type="entry name" value="EF-hand-dom_pair"/>
</dbReference>
<dbReference type="InterPro" id="IPR018247">
    <property type="entry name" value="EF_Hand_1_Ca_BS"/>
</dbReference>
<evidence type="ECO:0000259" key="1">
    <source>
        <dbReference type="PROSITE" id="PS50222"/>
    </source>
</evidence>
<dbReference type="PROSITE" id="PS50222">
    <property type="entry name" value="EF_HAND_2"/>
    <property type="match status" value="1"/>
</dbReference>
<organism evidence="2 3">
    <name type="scientific">Nonomuraea angiospora</name>
    <dbReference type="NCBI Taxonomy" id="46172"/>
    <lineage>
        <taxon>Bacteria</taxon>
        <taxon>Bacillati</taxon>
        <taxon>Actinomycetota</taxon>
        <taxon>Actinomycetes</taxon>
        <taxon>Streptosporangiales</taxon>
        <taxon>Streptosporangiaceae</taxon>
        <taxon>Nonomuraea</taxon>
    </lineage>
</organism>
<keyword evidence="3" id="KW-1185">Reference proteome</keyword>
<dbReference type="SMART" id="SM00054">
    <property type="entry name" value="EFh"/>
    <property type="match status" value="3"/>
</dbReference>
<evidence type="ECO:0000313" key="3">
    <source>
        <dbReference type="Proteomes" id="UP000633509"/>
    </source>
</evidence>
<evidence type="ECO:0000313" key="2">
    <source>
        <dbReference type="EMBL" id="MBE1582151.1"/>
    </source>
</evidence>
<name>A0ABR9LNC9_9ACTN</name>
<proteinExistence type="predicted"/>
<feature type="domain" description="EF-hand" evidence="1">
    <location>
        <begin position="4"/>
        <end position="39"/>
    </location>
</feature>
<dbReference type="Gene3D" id="1.10.238.10">
    <property type="entry name" value="EF-hand"/>
    <property type="match status" value="1"/>
</dbReference>
<gene>
    <name evidence="2" type="ORF">H4W80_000409</name>
</gene>
<dbReference type="RefSeq" id="WP_192783485.1">
    <property type="nucleotide sequence ID" value="NZ_JADBEK010000001.1"/>
</dbReference>
<dbReference type="EMBL" id="JADBEK010000001">
    <property type="protein sequence ID" value="MBE1582151.1"/>
    <property type="molecule type" value="Genomic_DNA"/>
</dbReference>